<sequence>MAGYMVLLLKGEGYVLWLKTQMTQISAMEHFLYHIREAVSEFCIVSFNYYETPDLFPFSPPAIIVARYFKRTVPLQTSYTSPEFILGLKYVQKIFILFKMNLVVFIIIISLYVINNQIVGEPLMQEILETREKAKPHIWTLRSPEEASTNWEELFGHLDEVE</sequence>
<organism evidence="2 3">
    <name type="scientific">Morus notabilis</name>
    <dbReference type="NCBI Taxonomy" id="981085"/>
    <lineage>
        <taxon>Eukaryota</taxon>
        <taxon>Viridiplantae</taxon>
        <taxon>Streptophyta</taxon>
        <taxon>Embryophyta</taxon>
        <taxon>Tracheophyta</taxon>
        <taxon>Spermatophyta</taxon>
        <taxon>Magnoliopsida</taxon>
        <taxon>eudicotyledons</taxon>
        <taxon>Gunneridae</taxon>
        <taxon>Pentapetalae</taxon>
        <taxon>rosids</taxon>
        <taxon>fabids</taxon>
        <taxon>Rosales</taxon>
        <taxon>Moraceae</taxon>
        <taxon>Moreae</taxon>
        <taxon>Morus</taxon>
    </lineage>
</organism>
<gene>
    <name evidence="2" type="ORF">L484_003286</name>
</gene>
<dbReference type="Proteomes" id="UP000030645">
    <property type="component" value="Unassembled WGS sequence"/>
</dbReference>
<keyword evidence="1" id="KW-1133">Transmembrane helix</keyword>
<accession>W9R3E5</accession>
<reference evidence="3" key="1">
    <citation type="submission" date="2013-01" db="EMBL/GenBank/DDBJ databases">
        <title>Draft Genome Sequence of a Mulberry Tree, Morus notabilis C.K. Schneid.</title>
        <authorList>
            <person name="He N."/>
            <person name="Zhao S."/>
        </authorList>
    </citation>
    <scope>NUCLEOTIDE SEQUENCE</scope>
</reference>
<dbReference type="STRING" id="981085.W9R3E5"/>
<keyword evidence="1" id="KW-0472">Membrane</keyword>
<evidence type="ECO:0000313" key="2">
    <source>
        <dbReference type="EMBL" id="EXB37416.1"/>
    </source>
</evidence>
<dbReference type="AlphaFoldDB" id="W9R3E5"/>
<evidence type="ECO:0000313" key="3">
    <source>
        <dbReference type="Proteomes" id="UP000030645"/>
    </source>
</evidence>
<name>W9R3E5_9ROSA</name>
<keyword evidence="1" id="KW-0812">Transmembrane</keyword>
<feature type="transmembrane region" description="Helical" evidence="1">
    <location>
        <begin position="94"/>
        <end position="114"/>
    </location>
</feature>
<keyword evidence="3" id="KW-1185">Reference proteome</keyword>
<protein>
    <submittedName>
        <fullName evidence="2">Uncharacterized protein</fullName>
    </submittedName>
</protein>
<evidence type="ECO:0000256" key="1">
    <source>
        <dbReference type="SAM" id="Phobius"/>
    </source>
</evidence>
<proteinExistence type="predicted"/>
<dbReference type="EMBL" id="KE343616">
    <property type="protein sequence ID" value="EXB37416.1"/>
    <property type="molecule type" value="Genomic_DNA"/>
</dbReference>